<reference evidence="2" key="1">
    <citation type="submission" date="2017-04" db="EMBL/GenBank/DDBJ databases">
        <authorList>
            <person name="Criscuolo A."/>
        </authorList>
    </citation>
    <scope>NUCLEOTIDE SEQUENCE [LARGE SCALE GENOMIC DNA]</scope>
</reference>
<evidence type="ECO:0000313" key="2">
    <source>
        <dbReference type="Proteomes" id="UP000194439"/>
    </source>
</evidence>
<organism evidence="1 2">
    <name type="scientific">Bacillus mobilis</name>
    <dbReference type="NCBI Taxonomy" id="2026190"/>
    <lineage>
        <taxon>Bacteria</taxon>
        <taxon>Bacillati</taxon>
        <taxon>Bacillota</taxon>
        <taxon>Bacilli</taxon>
        <taxon>Bacillales</taxon>
        <taxon>Bacillaceae</taxon>
        <taxon>Bacillus</taxon>
        <taxon>Bacillus cereus group</taxon>
    </lineage>
</organism>
<sequence>MFFSPSRVEVVTPAVVTAHVPAVHTATADVGIDFPVFWQQHYHPIPGSQHGYHGYHGAHPTPHQYYPTYPAFVYNYYFPPMYFQSFHGTFNI</sequence>
<accession>A0A1Y5ZX79</accession>
<dbReference type="RefSeq" id="WP_088028821.1">
    <property type="nucleotide sequence ID" value="NZ_FWZD01000056.1"/>
</dbReference>
<protein>
    <submittedName>
        <fullName evidence="1">Uncharacterized protein</fullName>
    </submittedName>
</protein>
<gene>
    <name evidence="1" type="ORF">BACERE00185_03154</name>
</gene>
<evidence type="ECO:0000313" key="1">
    <source>
        <dbReference type="EMBL" id="SME17025.1"/>
    </source>
</evidence>
<dbReference type="EMBL" id="FWZD01000056">
    <property type="protein sequence ID" value="SME17025.1"/>
    <property type="molecule type" value="Genomic_DNA"/>
</dbReference>
<name>A0A1Y5ZX79_9BACI</name>
<dbReference type="Proteomes" id="UP000194439">
    <property type="component" value="Unassembled WGS sequence"/>
</dbReference>
<dbReference type="AlphaFoldDB" id="A0A1Y5ZX79"/>
<proteinExistence type="predicted"/>